<sequence>KLSMLHLVTITIISLRLQGLYATNIEFEDKEDNKLSSNEDFINNGYYYPEKQKKSNSMLLQLIGKVGILQEILEDIQAKFDILTSQKCKNPKERKEGNTETLEIPLEENDVPLTVYTPHKSYPDVHRNYKSVLPMPVTNMKSIIRNPGAYTFPFTMINAIPDRPNKIIPKQPWASVPYFPSTNDIPDRPNRIIPKQQWASVPYFPMTNNIPG</sequence>
<feature type="non-terminal residue" evidence="2">
    <location>
        <position position="212"/>
    </location>
</feature>
<keyword evidence="3" id="KW-1185">Reference proteome</keyword>
<dbReference type="EMBL" id="CAXKWB010004479">
    <property type="protein sequence ID" value="CAL4073815.1"/>
    <property type="molecule type" value="Genomic_DNA"/>
</dbReference>
<reference evidence="2 3" key="1">
    <citation type="submission" date="2024-05" db="EMBL/GenBank/DDBJ databases">
        <authorList>
            <person name="Wallberg A."/>
        </authorList>
    </citation>
    <scope>NUCLEOTIDE SEQUENCE [LARGE SCALE GENOMIC DNA]</scope>
</reference>
<gene>
    <name evidence="2" type="ORF">MNOR_LOCUS9302</name>
</gene>
<protein>
    <submittedName>
        <fullName evidence="2">Uncharacterized protein</fullName>
    </submittedName>
</protein>
<feature type="chain" id="PRO_5043763518" evidence="1">
    <location>
        <begin position="23"/>
        <end position="212"/>
    </location>
</feature>
<keyword evidence="1" id="KW-0732">Signal</keyword>
<evidence type="ECO:0000256" key="1">
    <source>
        <dbReference type="SAM" id="SignalP"/>
    </source>
</evidence>
<comment type="caution">
    <text evidence="2">The sequence shown here is derived from an EMBL/GenBank/DDBJ whole genome shotgun (WGS) entry which is preliminary data.</text>
</comment>
<organism evidence="2 3">
    <name type="scientific">Meganyctiphanes norvegica</name>
    <name type="common">Northern krill</name>
    <name type="synonym">Thysanopoda norvegica</name>
    <dbReference type="NCBI Taxonomy" id="48144"/>
    <lineage>
        <taxon>Eukaryota</taxon>
        <taxon>Metazoa</taxon>
        <taxon>Ecdysozoa</taxon>
        <taxon>Arthropoda</taxon>
        <taxon>Crustacea</taxon>
        <taxon>Multicrustacea</taxon>
        <taxon>Malacostraca</taxon>
        <taxon>Eumalacostraca</taxon>
        <taxon>Eucarida</taxon>
        <taxon>Euphausiacea</taxon>
        <taxon>Euphausiidae</taxon>
        <taxon>Meganyctiphanes</taxon>
    </lineage>
</organism>
<evidence type="ECO:0000313" key="2">
    <source>
        <dbReference type="EMBL" id="CAL4073815.1"/>
    </source>
</evidence>
<feature type="signal peptide" evidence="1">
    <location>
        <begin position="1"/>
        <end position="22"/>
    </location>
</feature>
<evidence type="ECO:0000313" key="3">
    <source>
        <dbReference type="Proteomes" id="UP001497623"/>
    </source>
</evidence>
<accession>A0AAV2Q7Z8</accession>
<name>A0AAV2Q7Z8_MEGNR</name>
<feature type="non-terminal residue" evidence="2">
    <location>
        <position position="1"/>
    </location>
</feature>
<dbReference type="Proteomes" id="UP001497623">
    <property type="component" value="Unassembled WGS sequence"/>
</dbReference>
<proteinExistence type="predicted"/>
<dbReference type="AlphaFoldDB" id="A0AAV2Q7Z8"/>